<dbReference type="SUPFAM" id="SSF52540">
    <property type="entry name" value="P-loop containing nucleoside triphosphate hydrolases"/>
    <property type="match status" value="1"/>
</dbReference>
<dbReference type="InterPro" id="IPR027417">
    <property type="entry name" value="P-loop_NTPase"/>
</dbReference>
<organism evidence="1 2">
    <name type="scientific">Nonomuraea soli</name>
    <dbReference type="NCBI Taxonomy" id="1032476"/>
    <lineage>
        <taxon>Bacteria</taxon>
        <taxon>Bacillati</taxon>
        <taxon>Actinomycetota</taxon>
        <taxon>Actinomycetes</taxon>
        <taxon>Streptosporangiales</taxon>
        <taxon>Streptosporangiaceae</taxon>
        <taxon>Nonomuraea</taxon>
    </lineage>
</organism>
<dbReference type="Gene3D" id="3.40.50.300">
    <property type="entry name" value="P-loop containing nucleotide triphosphate hydrolases"/>
    <property type="match status" value="1"/>
</dbReference>
<dbReference type="EMBL" id="JACDUR010000004">
    <property type="protein sequence ID" value="MBA2893177.1"/>
    <property type="molecule type" value="Genomic_DNA"/>
</dbReference>
<gene>
    <name evidence="1" type="ORF">HNR30_004531</name>
</gene>
<evidence type="ECO:0008006" key="3">
    <source>
        <dbReference type="Google" id="ProtNLM"/>
    </source>
</evidence>
<sequence length="174" mass="18702">MSDARALLIIGTVGAGKTTTAGAVGEALSEQGVPNAVIDLDAIRQAWPAPPDDPFHFRLTLRNLRSLAAGYLEAGFTRLVLAGVIETVEERARLAEAVGAELTVCRLRPRLPEVRARLAHRHVLEAESLSWHLARSGELHGILERAGLEDVVVDVGRETPPELAVQVMKAAGWP</sequence>
<evidence type="ECO:0000313" key="1">
    <source>
        <dbReference type="EMBL" id="MBA2893177.1"/>
    </source>
</evidence>
<comment type="caution">
    <text evidence="1">The sequence shown here is derived from an EMBL/GenBank/DDBJ whole genome shotgun (WGS) entry which is preliminary data.</text>
</comment>
<dbReference type="AlphaFoldDB" id="A0A7W0CLI6"/>
<reference evidence="1 2" key="1">
    <citation type="submission" date="2020-07" db="EMBL/GenBank/DDBJ databases">
        <title>Genomic Encyclopedia of Type Strains, Phase IV (KMG-IV): sequencing the most valuable type-strain genomes for metagenomic binning, comparative biology and taxonomic classification.</title>
        <authorList>
            <person name="Goeker M."/>
        </authorList>
    </citation>
    <scope>NUCLEOTIDE SEQUENCE [LARGE SCALE GENOMIC DNA]</scope>
    <source>
        <strain evidence="1 2">DSM 45533</strain>
    </source>
</reference>
<evidence type="ECO:0000313" key="2">
    <source>
        <dbReference type="Proteomes" id="UP000530928"/>
    </source>
</evidence>
<name>A0A7W0CLI6_9ACTN</name>
<accession>A0A7W0CLI6</accession>
<protein>
    <recommendedName>
        <fullName evidence="3">Adenylyl-sulfate kinase</fullName>
    </recommendedName>
</protein>
<dbReference type="Proteomes" id="UP000530928">
    <property type="component" value="Unassembled WGS sequence"/>
</dbReference>
<keyword evidence="2" id="KW-1185">Reference proteome</keyword>
<proteinExistence type="predicted"/>
<dbReference type="RefSeq" id="WP_181611909.1">
    <property type="nucleotide sequence ID" value="NZ_BAABAM010000003.1"/>
</dbReference>